<reference evidence="2" key="1">
    <citation type="submission" date="2019-02" db="EMBL/GenBank/DDBJ databases">
        <title>Draft genome sequence of Dolichospermum planctonicum NIES-80.</title>
        <authorList>
            <person name="Yamaguchi H."/>
            <person name="Suzuki S."/>
            <person name="Kawachi M."/>
        </authorList>
    </citation>
    <scope>NUCLEOTIDE SEQUENCE [LARGE SCALE GENOMIC DNA]</scope>
    <source>
        <strain evidence="2">NIES-80</strain>
    </source>
</reference>
<dbReference type="OrthoDB" id="462865at2"/>
<sequence length="100" mass="11215">MNIAAQQLPNLTGKPRSEVLIILSNQGFEFKTQTQGGYETFQHPDGSQIHIRPNGEIVRTGPKIKAIDGKSYRRRYNQYGEQIEFVSGANTHNTGEIVNL</sequence>
<protein>
    <submittedName>
        <fullName evidence="1">Uncharacterized protein</fullName>
    </submittedName>
</protein>
<accession>A0A480ALR5</accession>
<evidence type="ECO:0000313" key="2">
    <source>
        <dbReference type="Proteomes" id="UP000299367"/>
    </source>
</evidence>
<organism evidence="1 2">
    <name type="scientific">Dolichospermum planctonicum</name>
    <dbReference type="NCBI Taxonomy" id="136072"/>
    <lineage>
        <taxon>Bacteria</taxon>
        <taxon>Bacillati</taxon>
        <taxon>Cyanobacteriota</taxon>
        <taxon>Cyanophyceae</taxon>
        <taxon>Nostocales</taxon>
        <taxon>Aphanizomenonaceae</taxon>
        <taxon>Dolichospermum</taxon>
    </lineage>
</organism>
<comment type="caution">
    <text evidence="1">The sequence shown here is derived from an EMBL/GenBank/DDBJ whole genome shotgun (WGS) entry which is preliminary data.</text>
</comment>
<dbReference type="AlphaFoldDB" id="A0A480ALR5"/>
<dbReference type="Proteomes" id="UP000299367">
    <property type="component" value="Unassembled WGS sequence"/>
</dbReference>
<name>A0A480ALR5_9CYAN</name>
<evidence type="ECO:0000313" key="1">
    <source>
        <dbReference type="EMBL" id="GCL42994.1"/>
    </source>
</evidence>
<proteinExistence type="predicted"/>
<gene>
    <name evidence="1" type="ORF">NIES80_27040</name>
</gene>
<dbReference type="RefSeq" id="WP_137908518.1">
    <property type="nucleotide sequence ID" value="NZ_BJCF01000030.1"/>
</dbReference>
<dbReference type="EMBL" id="BJCF01000030">
    <property type="protein sequence ID" value="GCL42994.1"/>
    <property type="molecule type" value="Genomic_DNA"/>
</dbReference>